<dbReference type="AlphaFoldDB" id="A0AA86TV17"/>
<accession>A0AA86TV17</accession>
<gene>
    <name evidence="1" type="ORF">HINF_LOCUS17580</name>
    <name evidence="2" type="ORF">HINF_LOCUS25024</name>
</gene>
<protein>
    <submittedName>
        <fullName evidence="1">Uncharacterized protein</fullName>
    </submittedName>
</protein>
<evidence type="ECO:0000313" key="3">
    <source>
        <dbReference type="Proteomes" id="UP001642409"/>
    </source>
</evidence>
<dbReference type="EMBL" id="CAXDID020000074">
    <property type="protein sequence ID" value="CAL6015636.1"/>
    <property type="molecule type" value="Genomic_DNA"/>
</dbReference>
<keyword evidence="3" id="KW-1185">Reference proteome</keyword>
<sequence length="262" mass="30741">MLEWTVFLFRSIWTIMDSGFRLLDLVTVSKILQLDQNVISFKFGESGALHALISMYLTLSLDIIQLQIDTIKKQFTLDVYVTDKLLFQILGFKYISIQQNDSQLLQKQIPTLRMNSQLFTNALRKYLLSQNITVRDALQIWKKLDSMDNNQKRGIWQHVGKTLNVDRASAQNYFHNTWAIQFFDSVAFYRKEIKQMVLENQNLSNQELVQKFMNTFPNKNFSKHNLQQVVYIQKKRIKIGDGYSISISNCVRYQDAISSDKK</sequence>
<evidence type="ECO:0000313" key="2">
    <source>
        <dbReference type="EMBL" id="CAL6015636.1"/>
    </source>
</evidence>
<evidence type="ECO:0000313" key="1">
    <source>
        <dbReference type="EMBL" id="CAI9929935.1"/>
    </source>
</evidence>
<comment type="caution">
    <text evidence="1">The sequence shown here is derived from an EMBL/GenBank/DDBJ whole genome shotgun (WGS) entry which is preliminary data.</text>
</comment>
<dbReference type="Proteomes" id="UP001642409">
    <property type="component" value="Unassembled WGS sequence"/>
</dbReference>
<dbReference type="EMBL" id="CATOUU010000444">
    <property type="protein sequence ID" value="CAI9929935.1"/>
    <property type="molecule type" value="Genomic_DNA"/>
</dbReference>
<reference evidence="2 3" key="2">
    <citation type="submission" date="2024-07" db="EMBL/GenBank/DDBJ databases">
        <authorList>
            <person name="Akdeniz Z."/>
        </authorList>
    </citation>
    <scope>NUCLEOTIDE SEQUENCE [LARGE SCALE GENOMIC DNA]</scope>
</reference>
<proteinExistence type="predicted"/>
<organism evidence="1">
    <name type="scientific">Hexamita inflata</name>
    <dbReference type="NCBI Taxonomy" id="28002"/>
    <lineage>
        <taxon>Eukaryota</taxon>
        <taxon>Metamonada</taxon>
        <taxon>Diplomonadida</taxon>
        <taxon>Hexamitidae</taxon>
        <taxon>Hexamitinae</taxon>
        <taxon>Hexamita</taxon>
    </lineage>
</organism>
<reference evidence="1" key="1">
    <citation type="submission" date="2023-06" db="EMBL/GenBank/DDBJ databases">
        <authorList>
            <person name="Kurt Z."/>
        </authorList>
    </citation>
    <scope>NUCLEOTIDE SEQUENCE</scope>
</reference>
<name>A0AA86TV17_9EUKA</name>